<feature type="region of interest" description="Disordered" evidence="1">
    <location>
        <begin position="102"/>
        <end position="144"/>
    </location>
</feature>
<dbReference type="GeneID" id="27350062"/>
<dbReference type="EMBL" id="KN847046">
    <property type="protein sequence ID" value="KIW22585.1"/>
    <property type="molecule type" value="Genomic_DNA"/>
</dbReference>
<dbReference type="HOGENOM" id="CLU_1796276_0_0_1"/>
<evidence type="ECO:0000313" key="3">
    <source>
        <dbReference type="Proteomes" id="UP000054466"/>
    </source>
</evidence>
<proteinExistence type="predicted"/>
<accession>A0A0D2BW11</accession>
<evidence type="ECO:0000256" key="1">
    <source>
        <dbReference type="SAM" id="MobiDB-lite"/>
    </source>
</evidence>
<sequence length="144" mass="16471">MQRLRPSFSSQRLDQVSYEELCRILREAEIQHPTEAMLLKVIARMLDPDPRYRLTAFQAMAALVGESSSGCDHCDHFHQDIRQFEDWEWKMESAAVLLRSVPPSTAPGTLPPVSALLETARTPPPESFSEFLAQRSYRRESPPE</sequence>
<organism evidence="2 3">
    <name type="scientific">Cladophialophora immunda</name>
    <dbReference type="NCBI Taxonomy" id="569365"/>
    <lineage>
        <taxon>Eukaryota</taxon>
        <taxon>Fungi</taxon>
        <taxon>Dikarya</taxon>
        <taxon>Ascomycota</taxon>
        <taxon>Pezizomycotina</taxon>
        <taxon>Eurotiomycetes</taxon>
        <taxon>Chaetothyriomycetidae</taxon>
        <taxon>Chaetothyriales</taxon>
        <taxon>Herpotrichiellaceae</taxon>
        <taxon>Cladophialophora</taxon>
    </lineage>
</organism>
<dbReference type="RefSeq" id="XP_016242801.1">
    <property type="nucleotide sequence ID" value="XM_016398239.1"/>
</dbReference>
<dbReference type="Proteomes" id="UP000054466">
    <property type="component" value="Unassembled WGS sequence"/>
</dbReference>
<name>A0A0D2BW11_9EURO</name>
<reference evidence="2 3" key="1">
    <citation type="submission" date="2015-01" db="EMBL/GenBank/DDBJ databases">
        <title>The Genome Sequence of Cladophialophora immunda CBS83496.</title>
        <authorList>
            <consortium name="The Broad Institute Genomics Platform"/>
            <person name="Cuomo C."/>
            <person name="de Hoog S."/>
            <person name="Gorbushina A."/>
            <person name="Stielow B."/>
            <person name="Teixiera M."/>
            <person name="Abouelleil A."/>
            <person name="Chapman S.B."/>
            <person name="Priest M."/>
            <person name="Young S.K."/>
            <person name="Wortman J."/>
            <person name="Nusbaum C."/>
            <person name="Birren B."/>
        </authorList>
    </citation>
    <scope>NUCLEOTIDE SEQUENCE [LARGE SCALE GENOMIC DNA]</scope>
    <source>
        <strain evidence="2 3">CBS 83496</strain>
    </source>
</reference>
<evidence type="ECO:0000313" key="2">
    <source>
        <dbReference type="EMBL" id="KIW22585.1"/>
    </source>
</evidence>
<keyword evidence="3" id="KW-1185">Reference proteome</keyword>
<dbReference type="AlphaFoldDB" id="A0A0D2BW11"/>
<dbReference type="VEuPathDB" id="FungiDB:PV07_10868"/>
<protein>
    <recommendedName>
        <fullName evidence="4">Protein kinase domain-containing protein</fullName>
    </recommendedName>
</protein>
<evidence type="ECO:0008006" key="4">
    <source>
        <dbReference type="Google" id="ProtNLM"/>
    </source>
</evidence>
<gene>
    <name evidence="2" type="ORF">PV07_10868</name>
</gene>